<keyword evidence="3" id="KW-0520">NAD</keyword>
<dbReference type="GO" id="GO:0050661">
    <property type="term" value="F:NADP binding"/>
    <property type="evidence" value="ECO:0007669"/>
    <property type="project" value="InterPro"/>
</dbReference>
<dbReference type="InterPro" id="IPR008927">
    <property type="entry name" value="6-PGluconate_DH-like_C_sf"/>
</dbReference>
<organism evidence="8 9">
    <name type="scientific">Labedella populi</name>
    <dbReference type="NCBI Taxonomy" id="2498850"/>
    <lineage>
        <taxon>Bacteria</taxon>
        <taxon>Bacillati</taxon>
        <taxon>Actinomycetota</taxon>
        <taxon>Actinomycetes</taxon>
        <taxon>Micrococcales</taxon>
        <taxon>Microbacteriaceae</taxon>
        <taxon>Labedella</taxon>
    </lineage>
</organism>
<evidence type="ECO:0000256" key="5">
    <source>
        <dbReference type="SAM" id="MobiDB-lite"/>
    </source>
</evidence>
<dbReference type="AlphaFoldDB" id="A0A3S5CNZ2"/>
<name>A0A3S5CNZ2_9MICO</name>
<dbReference type="RefSeq" id="WP_128496815.1">
    <property type="nucleotide sequence ID" value="NZ_RZNC01000001.1"/>
</dbReference>
<dbReference type="EMBL" id="RZNC01000001">
    <property type="protein sequence ID" value="RWZ67726.1"/>
    <property type="molecule type" value="Genomic_DNA"/>
</dbReference>
<feature type="domain" description="3-hydroxyisobutyrate dehydrogenase-like NAD-binding" evidence="7">
    <location>
        <begin position="168"/>
        <end position="263"/>
    </location>
</feature>
<dbReference type="PANTHER" id="PTHR22981">
    <property type="entry name" value="3-HYDROXYISOBUTYRATE DEHYDROGENASE-RELATED"/>
    <property type="match status" value="1"/>
</dbReference>
<feature type="active site" evidence="4">
    <location>
        <position position="174"/>
    </location>
</feature>
<dbReference type="InterPro" id="IPR015815">
    <property type="entry name" value="HIBADH-related"/>
</dbReference>
<dbReference type="GO" id="GO:0051287">
    <property type="term" value="F:NAD binding"/>
    <property type="evidence" value="ECO:0007669"/>
    <property type="project" value="InterPro"/>
</dbReference>
<dbReference type="OrthoDB" id="3185659at2"/>
<dbReference type="SUPFAM" id="SSF48179">
    <property type="entry name" value="6-phosphogluconate dehydrogenase C-terminal domain-like"/>
    <property type="match status" value="1"/>
</dbReference>
<keyword evidence="2" id="KW-0560">Oxidoreductase</keyword>
<dbReference type="InterPro" id="IPR036291">
    <property type="entry name" value="NAD(P)-bd_dom_sf"/>
</dbReference>
<feature type="domain" description="6-phosphogluconate dehydrogenase NADP-binding" evidence="6">
    <location>
        <begin position="10"/>
        <end position="165"/>
    </location>
</feature>
<gene>
    <name evidence="8" type="ORF">ELQ92_00145</name>
</gene>
<evidence type="ECO:0000259" key="6">
    <source>
        <dbReference type="Pfam" id="PF03446"/>
    </source>
</evidence>
<dbReference type="Pfam" id="PF03446">
    <property type="entry name" value="NAD_binding_2"/>
    <property type="match status" value="1"/>
</dbReference>
<dbReference type="GO" id="GO:0016616">
    <property type="term" value="F:oxidoreductase activity, acting on the CH-OH group of donors, NAD or NADP as acceptor"/>
    <property type="evidence" value="ECO:0007669"/>
    <property type="project" value="TreeGrafter"/>
</dbReference>
<comment type="similarity">
    <text evidence="1">Belongs to the HIBADH-related family.</text>
</comment>
<proteinExistence type="inferred from homology"/>
<evidence type="ECO:0000256" key="4">
    <source>
        <dbReference type="PIRSR" id="PIRSR000103-1"/>
    </source>
</evidence>
<feature type="region of interest" description="Disordered" evidence="5">
    <location>
        <begin position="300"/>
        <end position="321"/>
    </location>
</feature>
<evidence type="ECO:0000256" key="3">
    <source>
        <dbReference type="ARBA" id="ARBA00023027"/>
    </source>
</evidence>
<comment type="caution">
    <text evidence="8">The sequence shown here is derived from an EMBL/GenBank/DDBJ whole genome shotgun (WGS) entry which is preliminary data.</text>
</comment>
<dbReference type="Gene3D" id="3.40.50.720">
    <property type="entry name" value="NAD(P)-binding Rossmann-like Domain"/>
    <property type="match status" value="1"/>
</dbReference>
<dbReference type="Proteomes" id="UP000288603">
    <property type="component" value="Unassembled WGS sequence"/>
</dbReference>
<evidence type="ECO:0000259" key="7">
    <source>
        <dbReference type="Pfam" id="PF14833"/>
    </source>
</evidence>
<dbReference type="PIRSF" id="PIRSF000103">
    <property type="entry name" value="HIBADH"/>
    <property type="match status" value="1"/>
</dbReference>
<dbReference type="Pfam" id="PF14833">
    <property type="entry name" value="NAD_binding_11"/>
    <property type="match status" value="1"/>
</dbReference>
<dbReference type="PANTHER" id="PTHR22981:SF7">
    <property type="entry name" value="3-HYDROXYISOBUTYRATE DEHYDROGENASE, MITOCHONDRIAL"/>
    <property type="match status" value="1"/>
</dbReference>
<evidence type="ECO:0000256" key="2">
    <source>
        <dbReference type="ARBA" id="ARBA00023002"/>
    </source>
</evidence>
<dbReference type="InterPro" id="IPR029154">
    <property type="entry name" value="HIBADH-like_NADP-bd"/>
</dbReference>
<evidence type="ECO:0000313" key="9">
    <source>
        <dbReference type="Proteomes" id="UP000288603"/>
    </source>
</evidence>
<sequence length="321" mass="32364">MTDADTTTPSIGFIGLGNMGGRMARCITAAGVPVLGFDTRAESISGAGADAAASAVDVVAASDVVLLSLPDSRVVEAIVYAEGFLDAVHDGQVIVDLSTSSPDSTRAIAAKVAEHGGVYLDAGISGGAAAAEKGALTLMVGGDGDALEQVRPVLDHFSSTVFHCGESGAGHTVKLLNNFLNAVTLSATAEVMVAAKKAGLDLATVLDVINASSGVSFASLNRFPKIIHGDYLKGGLTNTLMLKDVTLYTQLVTRLGVASLNSAGPVASFGLARALGYADEISNTVVDAIGDISGGVRLHDPSHDGSDGAIPDGAQEKETNA</sequence>
<dbReference type="InterPro" id="IPR013328">
    <property type="entry name" value="6PGD_dom2"/>
</dbReference>
<accession>A0A3S5CNZ2</accession>
<protein>
    <submittedName>
        <fullName evidence="8">NAD(P)-dependent oxidoreductase</fullName>
    </submittedName>
</protein>
<evidence type="ECO:0000313" key="8">
    <source>
        <dbReference type="EMBL" id="RWZ67726.1"/>
    </source>
</evidence>
<dbReference type="InterPro" id="IPR006115">
    <property type="entry name" value="6PGDH_NADP-bd"/>
</dbReference>
<evidence type="ECO:0000256" key="1">
    <source>
        <dbReference type="ARBA" id="ARBA00009080"/>
    </source>
</evidence>
<dbReference type="SUPFAM" id="SSF51735">
    <property type="entry name" value="NAD(P)-binding Rossmann-fold domains"/>
    <property type="match status" value="1"/>
</dbReference>
<reference evidence="8 9" key="1">
    <citation type="submission" date="2018-12" db="EMBL/GenBank/DDBJ databases">
        <authorList>
            <person name="Li F."/>
        </authorList>
    </citation>
    <scope>NUCLEOTIDE SEQUENCE [LARGE SCALE GENOMIC DNA]</scope>
    <source>
        <strain evidence="8 9">8H24J-4-2</strain>
    </source>
</reference>
<keyword evidence="9" id="KW-1185">Reference proteome</keyword>
<dbReference type="Gene3D" id="1.10.1040.10">
    <property type="entry name" value="N-(1-d-carboxylethyl)-l-norvaline Dehydrogenase, domain 2"/>
    <property type="match status" value="1"/>
</dbReference>